<dbReference type="VEuPathDB" id="CryptoDB:Cvel_25154"/>
<feature type="compositionally biased region" description="Basic and acidic residues" evidence="1">
    <location>
        <begin position="128"/>
        <end position="137"/>
    </location>
</feature>
<feature type="region of interest" description="Disordered" evidence="1">
    <location>
        <begin position="243"/>
        <end position="267"/>
    </location>
</feature>
<evidence type="ECO:0000256" key="1">
    <source>
        <dbReference type="SAM" id="MobiDB-lite"/>
    </source>
</evidence>
<feature type="region of interest" description="Disordered" evidence="1">
    <location>
        <begin position="315"/>
        <end position="345"/>
    </location>
</feature>
<evidence type="ECO:0000313" key="2">
    <source>
        <dbReference type="EMBL" id="CUC09903.1"/>
    </source>
</evidence>
<feature type="compositionally biased region" description="Low complexity" evidence="1">
    <location>
        <begin position="250"/>
        <end position="267"/>
    </location>
</feature>
<feature type="region of interest" description="Disordered" evidence="1">
    <location>
        <begin position="128"/>
        <end position="151"/>
    </location>
</feature>
<organism evidence="2">
    <name type="scientific">Chromera velia CCMP2878</name>
    <dbReference type="NCBI Taxonomy" id="1169474"/>
    <lineage>
        <taxon>Eukaryota</taxon>
        <taxon>Sar</taxon>
        <taxon>Alveolata</taxon>
        <taxon>Colpodellida</taxon>
        <taxon>Chromeraceae</taxon>
        <taxon>Chromera</taxon>
    </lineage>
</organism>
<protein>
    <submittedName>
        <fullName evidence="2">Uncharacterized protein</fullName>
    </submittedName>
</protein>
<sequence length="345" mass="38980">MDPAIEEEFWLLGDSLKVSPALPGQPHLTRVVTSEIIPTYEVFYSATRLRFSVHRSFVPLLRKNKETCRLCLFDVYFHDVEEMGDSGPPVQVPEHLSPLYLRLRNGDVLVLLFDKSLLPRLGGGLGIRDRERERDGRSASSDSPSPSPAEHQFRRYLGKRQRLYDLFELSRIQWFPHRVIMTIVHGFEGNAVYSENMHRFREGERHLSPEGVRVSTGVAAHVLSETFRQMTLNRIERETQEYRRQRKMMRQQQSLSSSSCSSSASSSSSVSSFSCSSSSSRQTSSLSHSHSSSLSLSVCLRSRCGSGGKLQTIFSEQELSTDADSETTQTQKERDLSGHMNGSIV</sequence>
<dbReference type="EMBL" id="CDMZ01001999">
    <property type="protein sequence ID" value="CUC09903.1"/>
    <property type="molecule type" value="Genomic_DNA"/>
</dbReference>
<reference evidence="2" key="1">
    <citation type="submission" date="2014-11" db="EMBL/GenBank/DDBJ databases">
        <title>Molecular phylogeny of cliff fern family Woodsiaceae with morphological implications.</title>
        <authorList>
            <person name="Shao Y.-Z."/>
            <person name="Wei R."/>
            <person name="Zhang X.-C."/>
        </authorList>
    </citation>
    <scope>NUCLEOTIDE SEQUENCE</scope>
</reference>
<gene>
    <name evidence="2" type="ORF">Cvel_25154.t2.CR1</name>
</gene>
<name>A0A0K6S8B1_9ALVE</name>
<accession>A0A0K6S8B1</accession>
<dbReference type="AlphaFoldDB" id="A0A0K6S8B1"/>
<proteinExistence type="predicted"/>